<sequence length="439" mass="46743">MTDTTTPASPSGATSAAPEVLSGIRVLDCSIAMAGPFAAQRLGDLGADVIKVEPTRGEWQRHAAAGGATGNRINVSFLSLNRNKRSIGVDLKADEGREILYELVKTADVFLQNYRPGVAARLGVDYETLRAINPSIVYVSISGYGEDGPYRNRPGQDLLLQAMSGAMLSSGSAGHPPTPAGQYLVDAVTASTAFEGVLAALFHRERTGQGQLVSVNMLDAITTLQMQELSVFTVGGVGQHRSEQPHAHVYIRAPYGTFSTTDGYLALAMPDLHTLGEVLEEEWFLGMDTEVDSWTHRDEIYAKTAERLATRSTAEWLEALGAAGIWAGPVYGYQDLVDDEQIKHNGTFIEYEHPTEGLVKTPGFPYKLSETPARIDRGAPLTGEHTREILTELGLPADRVDALLDAGVVAAEPEATGQAAAESGAAGQVAEPTAVAEPA</sequence>
<dbReference type="InterPro" id="IPR003673">
    <property type="entry name" value="CoA-Trfase_fam_III"/>
</dbReference>
<gene>
    <name evidence="3" type="ORF">BJ984_000494</name>
</gene>
<dbReference type="Gene3D" id="3.40.50.10540">
    <property type="entry name" value="Crotonobetainyl-coa:carnitine coa-transferase, domain 1"/>
    <property type="match status" value="1"/>
</dbReference>
<dbReference type="Proteomes" id="UP000549913">
    <property type="component" value="Unassembled WGS sequence"/>
</dbReference>
<reference evidence="3 4" key="1">
    <citation type="submission" date="2020-07" db="EMBL/GenBank/DDBJ databases">
        <title>Sequencing the genomes of 1000 actinobacteria strains.</title>
        <authorList>
            <person name="Klenk H.-P."/>
        </authorList>
    </citation>
    <scope>NUCLEOTIDE SEQUENCE [LARGE SCALE GENOMIC DNA]</scope>
    <source>
        <strain evidence="3 4">DSM 26474</strain>
    </source>
</reference>
<dbReference type="GO" id="GO:0008410">
    <property type="term" value="F:CoA-transferase activity"/>
    <property type="evidence" value="ECO:0007669"/>
    <property type="project" value="TreeGrafter"/>
</dbReference>
<feature type="region of interest" description="Disordered" evidence="2">
    <location>
        <begin position="415"/>
        <end position="439"/>
    </location>
</feature>
<dbReference type="SUPFAM" id="SSF89796">
    <property type="entry name" value="CoA-transferase family III (CaiB/BaiF)"/>
    <property type="match status" value="1"/>
</dbReference>
<protein>
    <submittedName>
        <fullName evidence="3">Crotonobetainyl-CoA:carnitine CoA-transferase CaiB-like acyl-CoA transferase</fullName>
    </submittedName>
</protein>
<evidence type="ECO:0000256" key="1">
    <source>
        <dbReference type="ARBA" id="ARBA00022679"/>
    </source>
</evidence>
<dbReference type="RefSeq" id="WP_179546687.1">
    <property type="nucleotide sequence ID" value="NZ_BSEW01000001.1"/>
</dbReference>
<evidence type="ECO:0000256" key="2">
    <source>
        <dbReference type="SAM" id="MobiDB-lite"/>
    </source>
</evidence>
<dbReference type="AlphaFoldDB" id="A0A852SAI5"/>
<evidence type="ECO:0000313" key="4">
    <source>
        <dbReference type="Proteomes" id="UP000549913"/>
    </source>
</evidence>
<evidence type="ECO:0000313" key="3">
    <source>
        <dbReference type="EMBL" id="NYD69336.1"/>
    </source>
</evidence>
<dbReference type="InterPro" id="IPR023606">
    <property type="entry name" value="CoA-Trfase_III_dom_1_sf"/>
</dbReference>
<dbReference type="PANTHER" id="PTHR48207:SF4">
    <property type="entry name" value="BLL6097 PROTEIN"/>
    <property type="match status" value="1"/>
</dbReference>
<dbReference type="Pfam" id="PF02515">
    <property type="entry name" value="CoA_transf_3"/>
    <property type="match status" value="1"/>
</dbReference>
<feature type="compositionally biased region" description="Low complexity" evidence="2">
    <location>
        <begin position="415"/>
        <end position="431"/>
    </location>
</feature>
<dbReference type="PANTHER" id="PTHR48207">
    <property type="entry name" value="SUCCINATE--HYDROXYMETHYLGLUTARATE COA-TRANSFERASE"/>
    <property type="match status" value="1"/>
</dbReference>
<proteinExistence type="predicted"/>
<dbReference type="EMBL" id="JACCBM010000001">
    <property type="protein sequence ID" value="NYD69336.1"/>
    <property type="molecule type" value="Genomic_DNA"/>
</dbReference>
<dbReference type="Gene3D" id="3.30.1540.10">
    <property type="entry name" value="formyl-coa transferase, domain 3"/>
    <property type="match status" value="1"/>
</dbReference>
<name>A0A852SAI5_9MICO</name>
<keyword evidence="1 3" id="KW-0808">Transferase</keyword>
<dbReference type="InterPro" id="IPR044855">
    <property type="entry name" value="CoA-Trfase_III_dom3_sf"/>
</dbReference>
<keyword evidence="4" id="KW-1185">Reference proteome</keyword>
<dbReference type="InterPro" id="IPR050483">
    <property type="entry name" value="CoA-transferase_III_domain"/>
</dbReference>
<comment type="caution">
    <text evidence="3">The sequence shown here is derived from an EMBL/GenBank/DDBJ whole genome shotgun (WGS) entry which is preliminary data.</text>
</comment>
<accession>A0A852SAI5</accession>
<organism evidence="3 4">
    <name type="scientific">Herbiconiux flava</name>
    <dbReference type="NCBI Taxonomy" id="881268"/>
    <lineage>
        <taxon>Bacteria</taxon>
        <taxon>Bacillati</taxon>
        <taxon>Actinomycetota</taxon>
        <taxon>Actinomycetes</taxon>
        <taxon>Micrococcales</taxon>
        <taxon>Microbacteriaceae</taxon>
        <taxon>Herbiconiux</taxon>
    </lineage>
</organism>